<proteinExistence type="predicted"/>
<dbReference type="Gene3D" id="3.40.640.10">
    <property type="entry name" value="Type I PLP-dependent aspartate aminotransferase-like (Major domain)"/>
    <property type="match status" value="1"/>
</dbReference>
<evidence type="ECO:0000313" key="3">
    <source>
        <dbReference type="Proteomes" id="UP001499882"/>
    </source>
</evidence>
<dbReference type="Proteomes" id="UP001499882">
    <property type="component" value="Unassembled WGS sequence"/>
</dbReference>
<reference evidence="3" key="1">
    <citation type="journal article" date="2019" name="Int. J. Syst. Evol. Microbiol.">
        <title>The Global Catalogue of Microorganisms (GCM) 10K type strain sequencing project: providing services to taxonomists for standard genome sequencing and annotation.</title>
        <authorList>
            <consortium name="The Broad Institute Genomics Platform"/>
            <consortium name="The Broad Institute Genome Sequencing Center for Infectious Disease"/>
            <person name="Wu L."/>
            <person name="Ma J."/>
        </authorList>
    </citation>
    <scope>NUCLEOTIDE SEQUENCE [LARGE SCALE GENOMIC DNA]</scope>
    <source>
        <strain evidence="3">JCM 18532</strain>
    </source>
</reference>
<dbReference type="Gene3D" id="3.90.1150.10">
    <property type="entry name" value="Aspartate Aminotransferase, domain 1"/>
    <property type="match status" value="1"/>
</dbReference>
<protein>
    <submittedName>
        <fullName evidence="2">Aminotransferase class V-fold PLP-dependent enzyme</fullName>
    </submittedName>
</protein>
<comment type="caution">
    <text evidence="2">The sequence shown here is derived from an EMBL/GenBank/DDBJ whole genome shotgun (WGS) entry which is preliminary data.</text>
</comment>
<dbReference type="SUPFAM" id="SSF53383">
    <property type="entry name" value="PLP-dependent transferases"/>
    <property type="match status" value="1"/>
</dbReference>
<dbReference type="InterPro" id="IPR015422">
    <property type="entry name" value="PyrdxlP-dep_Trfase_small"/>
</dbReference>
<dbReference type="EMBL" id="BAABKN010000030">
    <property type="protein sequence ID" value="GAA4754768.1"/>
    <property type="molecule type" value="Genomic_DNA"/>
</dbReference>
<evidence type="ECO:0000259" key="1">
    <source>
        <dbReference type="Pfam" id="PF00266"/>
    </source>
</evidence>
<accession>A0ABP8ZER9</accession>
<dbReference type="PANTHER" id="PTHR43686:SF1">
    <property type="entry name" value="AMINOTRAN_5 DOMAIN-CONTAINING PROTEIN"/>
    <property type="match status" value="1"/>
</dbReference>
<dbReference type="InterPro" id="IPR015421">
    <property type="entry name" value="PyrdxlP-dep_Trfase_major"/>
</dbReference>
<keyword evidence="2" id="KW-0808">Transferase</keyword>
<feature type="domain" description="Aminotransferase class V" evidence="1">
    <location>
        <begin position="34"/>
        <end position="410"/>
    </location>
</feature>
<organism evidence="2 3">
    <name type="scientific">Nocardioides endophyticus</name>
    <dbReference type="NCBI Taxonomy" id="1353775"/>
    <lineage>
        <taxon>Bacteria</taxon>
        <taxon>Bacillati</taxon>
        <taxon>Actinomycetota</taxon>
        <taxon>Actinomycetes</taxon>
        <taxon>Propionibacteriales</taxon>
        <taxon>Nocardioidaceae</taxon>
        <taxon>Nocardioides</taxon>
    </lineage>
</organism>
<dbReference type="RefSeq" id="WP_345529347.1">
    <property type="nucleotide sequence ID" value="NZ_BAABKN010000030.1"/>
</dbReference>
<dbReference type="InterPro" id="IPR015424">
    <property type="entry name" value="PyrdxlP-dep_Trfase"/>
</dbReference>
<dbReference type="GO" id="GO:0008483">
    <property type="term" value="F:transaminase activity"/>
    <property type="evidence" value="ECO:0007669"/>
    <property type="project" value="UniProtKB-KW"/>
</dbReference>
<dbReference type="InterPro" id="IPR000192">
    <property type="entry name" value="Aminotrans_V_dom"/>
</dbReference>
<sequence>MAEEKEALLALIRESVIGEDHVMETPYGARRVTYADYTASGRALSFIEDFIRDEVLPSYANTHTESSGTGLQTTRLREESRAIIREAVGGDDKTIVLFAGSGCTGAIAKLIGVLGLRIPSALDDAQALTDHIPPAQRPVVFIGPYEHHSNEIPWRESIADVVTIRQDADGGVDQGDLRAQLERYAARPIKIGSFSAASNVTGIVSDTRAIATLLHEHAALSLWDFAAAAPYVAVEMQAAEGQPLSYKDAVFISAHKFIGGPSTPGVLVARRELFANRVPDVPGGGTVAYVNDDDHRYLDDVTQREEGGTPAIIESIRAGLVFQLKEAVGTDTIRRQEERHLRRAVEAWRAEPGIELLGNIDADRLSIVSFVLRSPSGRYLHHNYVVALLNDLFGIQSRGGCSCAGPYGHRLLGIDLERSHEFEREIAGGCEGIKPGWVRINFNYFVSDAVVDYLIEAVRVTARDGWRLLGDYRFDPATGLWRHRKGVVTPPLSLRDISYAGGRVSMPSNEATGGEELLAEHLRDGIALLAATEGPDLSGHPANVSADFEHLRWFDLPASSLLEAD</sequence>
<keyword evidence="3" id="KW-1185">Reference proteome</keyword>
<dbReference type="Pfam" id="PF00266">
    <property type="entry name" value="Aminotran_5"/>
    <property type="match status" value="1"/>
</dbReference>
<evidence type="ECO:0000313" key="2">
    <source>
        <dbReference type="EMBL" id="GAA4754768.1"/>
    </source>
</evidence>
<keyword evidence="2" id="KW-0032">Aminotransferase</keyword>
<name>A0ABP8ZER9_9ACTN</name>
<gene>
    <name evidence="2" type="ORF">GCM10023350_45250</name>
</gene>
<dbReference type="PANTHER" id="PTHR43686">
    <property type="entry name" value="SULFURTRANSFERASE-RELATED"/>
    <property type="match status" value="1"/>
</dbReference>